<evidence type="ECO:0000313" key="3">
    <source>
        <dbReference type="Proteomes" id="UP000004633"/>
    </source>
</evidence>
<evidence type="ECO:0000313" key="2">
    <source>
        <dbReference type="EMBL" id="EFW28655.1"/>
    </source>
</evidence>
<dbReference type="Proteomes" id="UP000004633">
    <property type="component" value="Unassembled WGS sequence"/>
</dbReference>
<keyword evidence="3" id="KW-1185">Reference proteome</keyword>
<dbReference type="HOGENOM" id="CLU_2939204_0_0_9"/>
<dbReference type="AlphaFoldDB" id="E7N581"/>
<organism evidence="2 3">
    <name type="scientific">Selenomonas artemidis F0399</name>
    <dbReference type="NCBI Taxonomy" id="749551"/>
    <lineage>
        <taxon>Bacteria</taxon>
        <taxon>Bacillati</taxon>
        <taxon>Bacillota</taxon>
        <taxon>Negativicutes</taxon>
        <taxon>Selenomonadales</taxon>
        <taxon>Selenomonadaceae</taxon>
        <taxon>Selenomonas</taxon>
    </lineage>
</organism>
<dbReference type="EMBL" id="AECV01000063">
    <property type="protein sequence ID" value="EFW28655.1"/>
    <property type="molecule type" value="Genomic_DNA"/>
</dbReference>
<gene>
    <name evidence="2" type="ORF">HMPREF9555_02176</name>
</gene>
<proteinExistence type="predicted"/>
<sequence>MRELCSSPFSHPTKRRSTKQHLLLFTGRIQSRQGIILRAVGHGGRDAAHRRASRDHAHPL</sequence>
<feature type="compositionally biased region" description="Basic and acidic residues" evidence="1">
    <location>
        <begin position="43"/>
        <end position="60"/>
    </location>
</feature>
<comment type="caution">
    <text evidence="2">The sequence shown here is derived from an EMBL/GenBank/DDBJ whole genome shotgun (WGS) entry which is preliminary data.</text>
</comment>
<accession>E7N581</accession>
<reference evidence="2 3" key="1">
    <citation type="submission" date="2010-08" db="EMBL/GenBank/DDBJ databases">
        <authorList>
            <person name="Weinstock G."/>
            <person name="Sodergren E."/>
            <person name="Clifton S."/>
            <person name="Fulton L."/>
            <person name="Fulton B."/>
            <person name="Courtney L."/>
            <person name="Fronick C."/>
            <person name="Harrison M."/>
            <person name="Strong C."/>
            <person name="Farmer C."/>
            <person name="Delahaunty K."/>
            <person name="Markovic C."/>
            <person name="Hall O."/>
            <person name="Minx P."/>
            <person name="Tomlinson C."/>
            <person name="Mitreva M."/>
            <person name="Hou S."/>
            <person name="Chen J."/>
            <person name="Wollam A."/>
            <person name="Pepin K.H."/>
            <person name="Johnson M."/>
            <person name="Bhonagiri V."/>
            <person name="Zhang X."/>
            <person name="Suruliraj S."/>
            <person name="Warren W."/>
            <person name="Chinwalla A."/>
            <person name="Mardis E.R."/>
            <person name="Wilson R.K."/>
        </authorList>
    </citation>
    <scope>NUCLEOTIDE SEQUENCE [LARGE SCALE GENOMIC DNA]</scope>
    <source>
        <strain evidence="2 3">F0399</strain>
    </source>
</reference>
<evidence type="ECO:0000256" key="1">
    <source>
        <dbReference type="SAM" id="MobiDB-lite"/>
    </source>
</evidence>
<feature type="region of interest" description="Disordered" evidence="1">
    <location>
        <begin position="41"/>
        <end position="60"/>
    </location>
</feature>
<dbReference type="STRING" id="749551.HMPREF9555_02176"/>
<name>E7N581_9FIRM</name>
<protein>
    <submittedName>
        <fullName evidence="2">Uncharacterized protein</fullName>
    </submittedName>
</protein>